<feature type="compositionally biased region" description="Acidic residues" evidence="1">
    <location>
        <begin position="605"/>
        <end position="630"/>
    </location>
</feature>
<dbReference type="Pfam" id="PF13671">
    <property type="entry name" value="AAA_33"/>
    <property type="match status" value="1"/>
</dbReference>
<dbReference type="PANTHER" id="PTHR13308">
    <property type="entry name" value="NEDD4-BINDING PROTEIN 2-LIKE 1"/>
    <property type="match status" value="1"/>
</dbReference>
<feature type="compositionally biased region" description="Basic and acidic residues" evidence="1">
    <location>
        <begin position="199"/>
        <end position="222"/>
    </location>
</feature>
<evidence type="ECO:0000313" key="2">
    <source>
        <dbReference type="EMBL" id="CAG6658628.1"/>
    </source>
</evidence>
<feature type="compositionally biased region" description="Basic residues" evidence="1">
    <location>
        <begin position="684"/>
        <end position="696"/>
    </location>
</feature>
<accession>A0A8D8RVU5</accession>
<feature type="compositionally biased region" description="Polar residues" evidence="1">
    <location>
        <begin position="164"/>
        <end position="173"/>
    </location>
</feature>
<organism evidence="2">
    <name type="scientific">Cacopsylla melanoneura</name>
    <dbReference type="NCBI Taxonomy" id="428564"/>
    <lineage>
        <taxon>Eukaryota</taxon>
        <taxon>Metazoa</taxon>
        <taxon>Ecdysozoa</taxon>
        <taxon>Arthropoda</taxon>
        <taxon>Hexapoda</taxon>
        <taxon>Insecta</taxon>
        <taxon>Pterygota</taxon>
        <taxon>Neoptera</taxon>
        <taxon>Paraneoptera</taxon>
        <taxon>Hemiptera</taxon>
        <taxon>Sternorrhyncha</taxon>
        <taxon>Psylloidea</taxon>
        <taxon>Psyllidae</taxon>
        <taxon>Psyllinae</taxon>
        <taxon>Cacopsylla</taxon>
    </lineage>
</organism>
<feature type="compositionally biased region" description="Basic and acidic residues" evidence="1">
    <location>
        <begin position="242"/>
        <end position="256"/>
    </location>
</feature>
<name>A0A8D8RVU5_9HEMI</name>
<dbReference type="Gene3D" id="3.40.50.300">
    <property type="entry name" value="P-loop containing nucleotide triphosphate hydrolases"/>
    <property type="match status" value="1"/>
</dbReference>
<reference evidence="2" key="1">
    <citation type="submission" date="2021-05" db="EMBL/GenBank/DDBJ databases">
        <authorList>
            <person name="Alioto T."/>
            <person name="Alioto T."/>
            <person name="Gomez Garrido J."/>
        </authorList>
    </citation>
    <scope>NUCLEOTIDE SEQUENCE</scope>
</reference>
<feature type="compositionally biased region" description="Low complexity" evidence="1">
    <location>
        <begin position="648"/>
        <end position="658"/>
    </location>
</feature>
<evidence type="ECO:0000256" key="1">
    <source>
        <dbReference type="SAM" id="MobiDB-lite"/>
    </source>
</evidence>
<dbReference type="EMBL" id="HBUF01191848">
    <property type="protein sequence ID" value="CAG6658628.1"/>
    <property type="molecule type" value="Transcribed_RNA"/>
</dbReference>
<feature type="region of interest" description="Disordered" evidence="1">
    <location>
        <begin position="513"/>
        <end position="725"/>
    </location>
</feature>
<feature type="compositionally biased region" description="Low complexity" evidence="1">
    <location>
        <begin position="697"/>
        <end position="725"/>
    </location>
</feature>
<dbReference type="InterPro" id="IPR027417">
    <property type="entry name" value="P-loop_NTPase"/>
</dbReference>
<feature type="compositionally biased region" description="Basic and acidic residues" evidence="1">
    <location>
        <begin position="264"/>
        <end position="291"/>
    </location>
</feature>
<feature type="compositionally biased region" description="Basic and acidic residues" evidence="1">
    <location>
        <begin position="513"/>
        <end position="572"/>
    </location>
</feature>
<feature type="region of interest" description="Disordered" evidence="1">
    <location>
        <begin position="164"/>
        <end position="319"/>
    </location>
</feature>
<dbReference type="AlphaFoldDB" id="A0A8D8RVU5"/>
<proteinExistence type="predicted"/>
<protein>
    <submittedName>
        <fullName evidence="2">NEDD4-binding protein 2-like 1</fullName>
    </submittedName>
</protein>
<feature type="compositionally biased region" description="Polar residues" evidence="1">
    <location>
        <begin position="182"/>
        <end position="193"/>
    </location>
</feature>
<dbReference type="InterPro" id="IPR026302">
    <property type="entry name" value="NEDD4-bd_p2"/>
</dbReference>
<feature type="region of interest" description="Disordered" evidence="1">
    <location>
        <begin position="369"/>
        <end position="388"/>
    </location>
</feature>
<sequence length="725" mass="83197">MLFVMRGLPGSGKTTKIQTLTKHIQEALGDHSWAPKVFSADDYFMTERGYVYDKTKLCLAHPRCYRLSENSVMRHESPVIIDNTNLTKEDMKRYYDLAYYNWYKFYVIEPDSEWAFNIDTLIKKGVHDVPKFRMVNMMRRYFIPDGFETFERYEDDSSFYFTGLQRSDTGDSQNDGDRDYNSPRSRSNSQRKSGGTDGYFRKAESHRRTPEYRQHHSTEDSRLVQYKRKTSPEHSQYSSQRKTPEYRQHYNTEDSRLVQYKRKTSPEHNQYRSQREKRSTVPRSDYYDRKSYTHYSPPSRNDKTEGTFNTGHSPENEDLERKLNAKAEEDLWKYDLLGDYGDIPLPSNEFKKENECMKDTNIQLPTVERQSTSEQVEKDNDPVDDMSSKSTVVIEEKVKERMKKQLNYFLKHRQDCPKSVDKDGVHPKSAEDNKLHFNESNECKTEQDDTPKCQETVNKPKIIQIKLGSVKSVNDIVSSGSTLTSKHTNNECVVASVTDKTDKPALDEETLNTKEGHTIKNETSKTDLNSEAHDNGCEKPDIETCKDKLSNKKESENGEPNKGEEEVGKPESDSEEGELSSEHSDNEENGDNQVPNNDSNNAPEAENEPEPEEEEIEEGEILDNDSEEEDGKSKAGSDDDIEIIGEETSSSLPSTTSTKRPPKRDVEKNRLRKQLMAIEEKIKAARRTKRRRRRKSSSSSSSSGSSGSGSSSSRSRSSSSDSSSS</sequence>
<dbReference type="SUPFAM" id="SSF52540">
    <property type="entry name" value="P-loop containing nucleoside triphosphate hydrolases"/>
    <property type="match status" value="1"/>
</dbReference>
<dbReference type="PANTHER" id="PTHR13308:SF40">
    <property type="entry name" value="NEDD4-BINDING PROTEIN 2-LIKE 1"/>
    <property type="match status" value="1"/>
</dbReference>